<dbReference type="KEGG" id="mthd:A3224_04415"/>
<keyword evidence="2" id="KW-1185">Reference proteome</keyword>
<dbReference type="Proteomes" id="UP000076077">
    <property type="component" value="Chromosome"/>
</dbReference>
<proteinExistence type="predicted"/>
<sequence length="90" mass="10302">MIAVGARFLDYHPVARSQIMNLEKFTNPSPTAKNFLIASDISTNWRRYAAMDFEEPRSEAAVVAASDRIWWKKLDHRRQVKVIVVDIALG</sequence>
<gene>
    <name evidence="1" type="ORF">A3224_04415</name>
</gene>
<name>A0A143HJN7_MICTH</name>
<dbReference type="EMBL" id="CP014864">
    <property type="protein sequence ID" value="AMX01929.1"/>
    <property type="molecule type" value="Genomic_DNA"/>
</dbReference>
<evidence type="ECO:0000313" key="2">
    <source>
        <dbReference type="Proteomes" id="UP000076077"/>
    </source>
</evidence>
<reference evidence="2" key="1">
    <citation type="submission" date="2016-03" db="EMBL/GenBank/DDBJ databases">
        <authorList>
            <person name="Lee Y.-S."/>
            <person name="Choi Y.-L."/>
        </authorList>
    </citation>
    <scope>NUCLEOTIDE SEQUENCE [LARGE SCALE GENOMIC DNA]</scope>
    <source>
        <strain evidence="2">DAU221</strain>
    </source>
</reference>
<evidence type="ECO:0000313" key="1">
    <source>
        <dbReference type="EMBL" id="AMX01929.1"/>
    </source>
</evidence>
<organism evidence="1 2">
    <name type="scientific">Microbulbifer thermotolerans</name>
    <dbReference type="NCBI Taxonomy" id="252514"/>
    <lineage>
        <taxon>Bacteria</taxon>
        <taxon>Pseudomonadati</taxon>
        <taxon>Pseudomonadota</taxon>
        <taxon>Gammaproteobacteria</taxon>
        <taxon>Cellvibrionales</taxon>
        <taxon>Microbulbiferaceae</taxon>
        <taxon>Microbulbifer</taxon>
    </lineage>
</organism>
<protein>
    <submittedName>
        <fullName evidence="1">Uncharacterized protein</fullName>
    </submittedName>
</protein>
<dbReference type="AlphaFoldDB" id="A0A143HJN7"/>
<accession>A0A143HJN7</accession>